<proteinExistence type="predicted"/>
<dbReference type="NCBIfam" id="TIGR00290">
    <property type="entry name" value="MJ0570_dom"/>
    <property type="match status" value="1"/>
</dbReference>
<dbReference type="GO" id="GO:0017183">
    <property type="term" value="P:protein histidyl modification to diphthamide"/>
    <property type="evidence" value="ECO:0007669"/>
    <property type="project" value="TreeGrafter"/>
</dbReference>
<dbReference type="CDD" id="cd01994">
    <property type="entry name" value="AANH_PF0828-like"/>
    <property type="match status" value="1"/>
</dbReference>
<dbReference type="PANTHER" id="PTHR12196:SF2">
    <property type="entry name" value="DIPHTHINE--AMMONIA LIGASE"/>
    <property type="match status" value="1"/>
</dbReference>
<dbReference type="AlphaFoldDB" id="A0A8T3YL86"/>
<sequence>MMLGILFSGGKDSVFTAYYYLEQGWDVKCLISLRSKNPDSWMFHTPAIEMTQLQSEALGIPIVSVETGGEKEEELRDLEEALKIAKEKHGIRAVAVGALLSDYQHERVNRVCHSLGLKCFAPLWHKDQGRLLREIISLGFDVRLVGIAAHGLDESFLGARIDRGVLARFMELHGKYGFHVGGEGGEYESLVADCPVFRKRIELLETEKLMGGDDAGRLEIRVARLAPK</sequence>
<gene>
    <name evidence="2" type="ORF">HY544_04840</name>
</gene>
<dbReference type="SUPFAM" id="SSF52402">
    <property type="entry name" value="Adenine nucleotide alpha hydrolases-like"/>
    <property type="match status" value="1"/>
</dbReference>
<evidence type="ECO:0000313" key="2">
    <source>
        <dbReference type="EMBL" id="MBI4210805.1"/>
    </source>
</evidence>
<dbReference type="EMBL" id="JACQPB010000042">
    <property type="protein sequence ID" value="MBI4210805.1"/>
    <property type="molecule type" value="Genomic_DNA"/>
</dbReference>
<keyword evidence="2" id="KW-0436">Ligase</keyword>
<dbReference type="InterPro" id="IPR030662">
    <property type="entry name" value="DPH6/MJ0570"/>
</dbReference>
<comment type="caution">
    <text evidence="2">The sequence shown here is derived from an EMBL/GenBank/DDBJ whole genome shotgun (WGS) entry which is preliminary data.</text>
</comment>
<organism evidence="2 3">
    <name type="scientific">Candidatus Iainarchaeum sp</name>
    <dbReference type="NCBI Taxonomy" id="3101447"/>
    <lineage>
        <taxon>Archaea</taxon>
        <taxon>Candidatus Iainarchaeota</taxon>
        <taxon>Candidatus Iainarchaeia</taxon>
        <taxon>Candidatus Iainarchaeales</taxon>
        <taxon>Candidatus Iainarchaeaceae</taxon>
        <taxon>Candidatus Iainarchaeum</taxon>
    </lineage>
</organism>
<dbReference type="Pfam" id="PF01902">
    <property type="entry name" value="Diphthami_syn_2"/>
    <property type="match status" value="1"/>
</dbReference>
<evidence type="ECO:0000259" key="1">
    <source>
        <dbReference type="Pfam" id="PF01902"/>
    </source>
</evidence>
<dbReference type="GO" id="GO:0017178">
    <property type="term" value="F:diphthine-ammonia ligase activity"/>
    <property type="evidence" value="ECO:0007669"/>
    <property type="project" value="UniProtKB-EC"/>
</dbReference>
<reference evidence="2" key="1">
    <citation type="submission" date="2020-07" db="EMBL/GenBank/DDBJ databases">
        <title>Huge and variable diversity of episymbiotic CPR bacteria and DPANN archaea in groundwater ecosystems.</title>
        <authorList>
            <person name="He C.Y."/>
            <person name="Keren R."/>
            <person name="Whittaker M."/>
            <person name="Farag I.F."/>
            <person name="Doudna J."/>
            <person name="Cate J.H.D."/>
            <person name="Banfield J.F."/>
        </authorList>
    </citation>
    <scope>NUCLEOTIDE SEQUENCE</scope>
    <source>
        <strain evidence="2">NC_groundwater_1296_Ag_S-0.2um_52_80</strain>
    </source>
</reference>
<dbReference type="PANTHER" id="PTHR12196">
    <property type="entry name" value="DOMAIN OF UNKNOWN FUNCTION 71 DUF71 -CONTAINING PROTEIN"/>
    <property type="match status" value="1"/>
</dbReference>
<evidence type="ECO:0000313" key="3">
    <source>
        <dbReference type="Proteomes" id="UP000732298"/>
    </source>
</evidence>
<dbReference type="InterPro" id="IPR022427">
    <property type="entry name" value="MJ0570_ATP-bd"/>
</dbReference>
<feature type="domain" description="Diphthamide synthase" evidence="1">
    <location>
        <begin position="4"/>
        <end position="222"/>
    </location>
</feature>
<dbReference type="Gene3D" id="3.90.1490.10">
    <property type="entry name" value="putative n-type atp pyrophosphatase, domain 2"/>
    <property type="match status" value="1"/>
</dbReference>
<dbReference type="Gene3D" id="3.40.50.620">
    <property type="entry name" value="HUPs"/>
    <property type="match status" value="1"/>
</dbReference>
<dbReference type="PIRSF" id="PIRSF039123">
    <property type="entry name" value="Diphthamide_synthase"/>
    <property type="match status" value="1"/>
</dbReference>
<dbReference type="EC" id="6.3.1.14" evidence="2"/>
<dbReference type="NCBIfam" id="TIGR03679">
    <property type="entry name" value="arCOG00187"/>
    <property type="match status" value="1"/>
</dbReference>
<dbReference type="Proteomes" id="UP000732298">
    <property type="component" value="Unassembled WGS sequence"/>
</dbReference>
<protein>
    <submittedName>
        <fullName evidence="2">Diphthine--ammonia ligase</fullName>
        <ecNumber evidence="2">6.3.1.14</ecNumber>
    </submittedName>
</protein>
<name>A0A8T3YL86_9ARCH</name>
<dbReference type="InterPro" id="IPR014729">
    <property type="entry name" value="Rossmann-like_a/b/a_fold"/>
</dbReference>
<accession>A0A8T3YL86</accession>
<dbReference type="InterPro" id="IPR002761">
    <property type="entry name" value="Diphthami_syn_dom"/>
</dbReference>